<dbReference type="Proteomes" id="UP000179252">
    <property type="component" value="Unassembled WGS sequence"/>
</dbReference>
<dbReference type="AlphaFoldDB" id="A0A1F5FY57"/>
<reference evidence="1 2" key="1">
    <citation type="journal article" date="2016" name="Nat. Commun.">
        <title>Thousands of microbial genomes shed light on interconnected biogeochemical processes in an aquifer system.</title>
        <authorList>
            <person name="Anantharaman K."/>
            <person name="Brown C.T."/>
            <person name="Hug L.A."/>
            <person name="Sharon I."/>
            <person name="Castelle C.J."/>
            <person name="Probst A.J."/>
            <person name="Thomas B.C."/>
            <person name="Singh A."/>
            <person name="Wilkins M.J."/>
            <person name="Karaoz U."/>
            <person name="Brodie E.L."/>
            <person name="Williams K.H."/>
            <person name="Hubbard S.S."/>
            <person name="Banfield J.F."/>
        </authorList>
    </citation>
    <scope>NUCLEOTIDE SEQUENCE [LARGE SCALE GENOMIC DNA]</scope>
</reference>
<gene>
    <name evidence="1" type="ORF">A2165_00170</name>
</gene>
<proteinExistence type="predicted"/>
<protein>
    <submittedName>
        <fullName evidence="1">Uncharacterized protein</fullName>
    </submittedName>
</protein>
<name>A0A1F5FY57_9BACT</name>
<accession>A0A1F5FY57</accession>
<evidence type="ECO:0000313" key="2">
    <source>
        <dbReference type="Proteomes" id="UP000179252"/>
    </source>
</evidence>
<dbReference type="EMBL" id="MFAU01000019">
    <property type="protein sequence ID" value="OGD84531.1"/>
    <property type="molecule type" value="Genomic_DNA"/>
</dbReference>
<comment type="caution">
    <text evidence="1">The sequence shown here is derived from an EMBL/GenBank/DDBJ whole genome shotgun (WGS) entry which is preliminary data.</text>
</comment>
<sequence>MQERCLQFRTGSCMGCNVQELLERRIKRNGSKDVFKVADPVEKEMCPDGAIIAVPQARSQVRRQLRLLVASLNQRGVNYYD</sequence>
<organism evidence="1 2">
    <name type="scientific">Candidatus Curtissbacteria bacterium RBG_13_40_7</name>
    <dbReference type="NCBI Taxonomy" id="1797706"/>
    <lineage>
        <taxon>Bacteria</taxon>
        <taxon>Candidatus Curtissiibacteriota</taxon>
    </lineage>
</organism>
<evidence type="ECO:0000313" key="1">
    <source>
        <dbReference type="EMBL" id="OGD84531.1"/>
    </source>
</evidence>